<keyword evidence="2" id="KW-0732">Signal</keyword>
<sequence length="173" mass="19595">MSANMKYPNSLYKDKIAISKPIVYAQGSLAFLSIKPRDFSKGVDILRDKNILKIAIGNPKTAPYGIVSVEALKNAKIYDDIKSKFVYGESISQTLIYTTRATDIGIVAKSSLYSPKMKQYKENINWKSIDTNLYNPINQGMVLIKDKKAKEFYDFILSNSAKKIFESYGYITF</sequence>
<dbReference type="EMBL" id="FRYL01000021">
    <property type="protein sequence ID" value="SHO80820.1"/>
    <property type="molecule type" value="Genomic_DNA"/>
</dbReference>
<dbReference type="GO" id="GO:0046872">
    <property type="term" value="F:metal ion binding"/>
    <property type="evidence" value="ECO:0007669"/>
    <property type="project" value="UniProtKB-KW"/>
</dbReference>
<dbReference type="Gene3D" id="3.40.190.10">
    <property type="entry name" value="Periplasmic binding protein-like II"/>
    <property type="match status" value="1"/>
</dbReference>
<dbReference type="InterPro" id="IPR050682">
    <property type="entry name" value="ModA/WtpA"/>
</dbReference>
<accession>A0A1W1EJ01</accession>
<evidence type="ECO:0000256" key="1">
    <source>
        <dbReference type="ARBA" id="ARBA00022723"/>
    </source>
</evidence>
<dbReference type="PANTHER" id="PTHR30632">
    <property type="entry name" value="MOLYBDATE-BINDING PERIPLASMIC PROTEIN"/>
    <property type="match status" value="1"/>
</dbReference>
<dbReference type="SUPFAM" id="SSF53850">
    <property type="entry name" value="Periplasmic binding protein-like II"/>
    <property type="match status" value="1"/>
</dbReference>
<dbReference type="AlphaFoldDB" id="A0A1W1EJ01"/>
<keyword evidence="1" id="KW-0479">Metal-binding</keyword>
<proteinExistence type="predicted"/>
<dbReference type="GO" id="GO:0015689">
    <property type="term" value="P:molybdate ion transport"/>
    <property type="evidence" value="ECO:0007669"/>
    <property type="project" value="InterPro"/>
</dbReference>
<name>A0A1W1EJ01_9ZZZZ</name>
<reference evidence="3" key="1">
    <citation type="submission" date="2016-10" db="EMBL/GenBank/DDBJ databases">
        <authorList>
            <person name="de Groot N.N."/>
        </authorList>
    </citation>
    <scope>NUCLEOTIDE SEQUENCE</scope>
</reference>
<gene>
    <name evidence="3" type="ORF">MNB_SV-15-469</name>
</gene>
<dbReference type="GO" id="GO:0030973">
    <property type="term" value="F:molybdate ion binding"/>
    <property type="evidence" value="ECO:0007669"/>
    <property type="project" value="TreeGrafter"/>
</dbReference>
<evidence type="ECO:0000313" key="3">
    <source>
        <dbReference type="EMBL" id="SHO80820.1"/>
    </source>
</evidence>
<dbReference type="Pfam" id="PF13531">
    <property type="entry name" value="SBP_bac_11"/>
    <property type="match status" value="1"/>
</dbReference>
<protein>
    <submittedName>
        <fullName evidence="3">Molybdenum ABC transporter, periplasmic molybdenum-binding protein ModA (TC 3.A.1.8.1)</fullName>
    </submittedName>
</protein>
<organism evidence="3">
    <name type="scientific">hydrothermal vent metagenome</name>
    <dbReference type="NCBI Taxonomy" id="652676"/>
    <lineage>
        <taxon>unclassified sequences</taxon>
        <taxon>metagenomes</taxon>
        <taxon>ecological metagenomes</taxon>
    </lineage>
</organism>
<dbReference type="PANTHER" id="PTHR30632:SF14">
    <property type="entry name" value="TUNGSTATE_MOLYBDATE_CHROMATE-BINDING PROTEIN MODA"/>
    <property type="match status" value="1"/>
</dbReference>
<evidence type="ECO:0000256" key="2">
    <source>
        <dbReference type="ARBA" id="ARBA00022729"/>
    </source>
</evidence>
<dbReference type="NCBIfam" id="TIGR01256">
    <property type="entry name" value="modA"/>
    <property type="match status" value="1"/>
</dbReference>
<dbReference type="InterPro" id="IPR005950">
    <property type="entry name" value="ModA"/>
</dbReference>